<evidence type="ECO:0000313" key="2">
    <source>
        <dbReference type="EMBL" id="PRY41624.1"/>
    </source>
</evidence>
<dbReference type="PANTHER" id="PTHR10992">
    <property type="entry name" value="METHYLESTERASE FAMILY MEMBER"/>
    <property type="match status" value="1"/>
</dbReference>
<proteinExistence type="predicted"/>
<dbReference type="InterPro" id="IPR029058">
    <property type="entry name" value="AB_hydrolase_fold"/>
</dbReference>
<reference evidence="2 3" key="1">
    <citation type="submission" date="2018-03" db="EMBL/GenBank/DDBJ databases">
        <title>Genomic Encyclopedia of Archaeal and Bacterial Type Strains, Phase II (KMG-II): from individual species to whole genera.</title>
        <authorList>
            <person name="Goeker M."/>
        </authorList>
    </citation>
    <scope>NUCLEOTIDE SEQUENCE [LARGE SCALE GENOMIC DNA]</scope>
    <source>
        <strain evidence="2 3">DSM 44720</strain>
    </source>
</reference>
<evidence type="ECO:0000313" key="3">
    <source>
        <dbReference type="Proteomes" id="UP000239494"/>
    </source>
</evidence>
<organism evidence="2 3">
    <name type="scientific">Umezawaea tangerina</name>
    <dbReference type="NCBI Taxonomy" id="84725"/>
    <lineage>
        <taxon>Bacteria</taxon>
        <taxon>Bacillati</taxon>
        <taxon>Actinomycetota</taxon>
        <taxon>Actinomycetes</taxon>
        <taxon>Pseudonocardiales</taxon>
        <taxon>Pseudonocardiaceae</taxon>
        <taxon>Umezawaea</taxon>
    </lineage>
</organism>
<sequence>MTSTNGRNGEPSGFGPDIRRDKAHLRIRWEEIDMATFVLVHGGWRGGWTYRRTADLLRSSGHTVFTPSLAGCAEHSHLLSGDITLSTHVTDIVNLVKWEDLSSVTLVGHSYAGMVITGVACQIPNRVDELVYLDAVVPSHGQSFVDVYPPALEMFLATGADNRGLYIDPFPAAQFGGNESDRAVIDRLGVPFPLAATTERLPLSDVNLAGFKRTYILATGYDSPYGDNRERIEGDPSWDFHTIDCGHDIMLDEPQKLVDVLLRRLG</sequence>
<dbReference type="EMBL" id="PVTF01000005">
    <property type="protein sequence ID" value="PRY41624.1"/>
    <property type="molecule type" value="Genomic_DNA"/>
</dbReference>
<dbReference type="AlphaFoldDB" id="A0A2T0T7K3"/>
<dbReference type="GO" id="GO:0080032">
    <property type="term" value="F:methyl jasmonate esterase activity"/>
    <property type="evidence" value="ECO:0007669"/>
    <property type="project" value="TreeGrafter"/>
</dbReference>
<feature type="domain" description="AB hydrolase-1" evidence="1">
    <location>
        <begin position="37"/>
        <end position="259"/>
    </location>
</feature>
<name>A0A2T0T7K3_9PSEU</name>
<dbReference type="GO" id="GO:0080030">
    <property type="term" value="F:methyl indole-3-acetate esterase activity"/>
    <property type="evidence" value="ECO:0007669"/>
    <property type="project" value="TreeGrafter"/>
</dbReference>
<dbReference type="Pfam" id="PF12697">
    <property type="entry name" value="Abhydrolase_6"/>
    <property type="match status" value="1"/>
</dbReference>
<comment type="caution">
    <text evidence="2">The sequence shown here is derived from an EMBL/GenBank/DDBJ whole genome shotgun (WGS) entry which is preliminary data.</text>
</comment>
<dbReference type="Proteomes" id="UP000239494">
    <property type="component" value="Unassembled WGS sequence"/>
</dbReference>
<dbReference type="SUPFAM" id="SSF53474">
    <property type="entry name" value="alpha/beta-Hydrolases"/>
    <property type="match status" value="1"/>
</dbReference>
<evidence type="ECO:0000259" key="1">
    <source>
        <dbReference type="Pfam" id="PF12697"/>
    </source>
</evidence>
<dbReference type="PANTHER" id="PTHR10992:SF1086">
    <property type="entry name" value="AB HYDROLASE-1 DOMAIN-CONTAINING PROTEIN"/>
    <property type="match status" value="1"/>
</dbReference>
<accession>A0A2T0T7K3</accession>
<dbReference type="InterPro" id="IPR000073">
    <property type="entry name" value="AB_hydrolase_1"/>
</dbReference>
<dbReference type="InterPro" id="IPR045889">
    <property type="entry name" value="MES/HNL"/>
</dbReference>
<keyword evidence="3" id="KW-1185">Reference proteome</keyword>
<dbReference type="Gene3D" id="3.40.50.1820">
    <property type="entry name" value="alpha/beta hydrolase"/>
    <property type="match status" value="1"/>
</dbReference>
<gene>
    <name evidence="2" type="ORF">CLV43_105382</name>
</gene>
<protein>
    <submittedName>
        <fullName evidence="2">Pimeloyl-ACP methyl ester carboxylesterase</fullName>
    </submittedName>
</protein>